<dbReference type="PANTHER" id="PTHR23140:SF4">
    <property type="entry name" value="PROTEIN CBR-NRD-1"/>
    <property type="match status" value="1"/>
</dbReference>
<feature type="compositionally biased region" description="Pro residues" evidence="2">
    <location>
        <begin position="161"/>
        <end position="170"/>
    </location>
</feature>
<dbReference type="InterPro" id="IPR006569">
    <property type="entry name" value="CID_dom"/>
</dbReference>
<dbReference type="SUPFAM" id="SSF48464">
    <property type="entry name" value="ENTH/VHS domain"/>
    <property type="match status" value="1"/>
</dbReference>
<feature type="compositionally biased region" description="Polar residues" evidence="2">
    <location>
        <begin position="182"/>
        <end position="192"/>
    </location>
</feature>
<proteinExistence type="predicted"/>
<dbReference type="InterPro" id="IPR008942">
    <property type="entry name" value="ENTH_VHS"/>
</dbReference>
<dbReference type="Gene3D" id="1.25.40.90">
    <property type="match status" value="1"/>
</dbReference>
<dbReference type="PANTHER" id="PTHR23140">
    <property type="entry name" value="RNA PROCESSING PROTEIN LD23810P"/>
    <property type="match status" value="1"/>
</dbReference>
<keyword evidence="5" id="KW-1185">Reference proteome</keyword>
<dbReference type="AlphaFoldDB" id="A0A3P7JGS8"/>
<protein>
    <recommendedName>
        <fullName evidence="3">CID domain-containing protein</fullName>
    </recommendedName>
</protein>
<keyword evidence="1" id="KW-0694">RNA-binding</keyword>
<dbReference type="SMART" id="SM00582">
    <property type="entry name" value="RPR"/>
    <property type="match status" value="1"/>
</dbReference>
<reference evidence="4 5" key="1">
    <citation type="submission" date="2018-11" db="EMBL/GenBank/DDBJ databases">
        <authorList>
            <consortium name="Pathogen Informatics"/>
        </authorList>
    </citation>
    <scope>NUCLEOTIDE SEQUENCE [LARGE SCALE GENOMIC DNA]</scope>
</reference>
<dbReference type="GO" id="GO:0005634">
    <property type="term" value="C:nucleus"/>
    <property type="evidence" value="ECO:0007669"/>
    <property type="project" value="TreeGrafter"/>
</dbReference>
<evidence type="ECO:0000313" key="5">
    <source>
        <dbReference type="Proteomes" id="UP000270094"/>
    </source>
</evidence>
<evidence type="ECO:0000256" key="1">
    <source>
        <dbReference type="ARBA" id="ARBA00022884"/>
    </source>
</evidence>
<dbReference type="OrthoDB" id="79367at2759"/>
<name>A0A3P7JGS8_STRVU</name>
<dbReference type="PROSITE" id="PS51391">
    <property type="entry name" value="CID"/>
    <property type="match status" value="1"/>
</dbReference>
<feature type="region of interest" description="Disordered" evidence="2">
    <location>
        <begin position="330"/>
        <end position="360"/>
    </location>
</feature>
<dbReference type="EMBL" id="UYYB01106959">
    <property type="protein sequence ID" value="VDM79973.1"/>
    <property type="molecule type" value="Genomic_DNA"/>
</dbReference>
<evidence type="ECO:0000256" key="2">
    <source>
        <dbReference type="SAM" id="MobiDB-lite"/>
    </source>
</evidence>
<dbReference type="Pfam" id="PF04818">
    <property type="entry name" value="CID"/>
    <property type="match status" value="1"/>
</dbReference>
<feature type="region of interest" description="Disordered" evidence="2">
    <location>
        <begin position="125"/>
        <end position="176"/>
    </location>
</feature>
<dbReference type="GO" id="GO:0003723">
    <property type="term" value="F:RNA binding"/>
    <property type="evidence" value="ECO:0007669"/>
    <property type="project" value="UniProtKB-KW"/>
</dbReference>
<feature type="compositionally biased region" description="Low complexity" evidence="2">
    <location>
        <begin position="337"/>
        <end position="360"/>
    </location>
</feature>
<feature type="domain" description="CID" evidence="3">
    <location>
        <begin position="1"/>
        <end position="105"/>
    </location>
</feature>
<gene>
    <name evidence="4" type="ORF">SVUK_LOCUS14971</name>
</gene>
<evidence type="ECO:0000313" key="4">
    <source>
        <dbReference type="EMBL" id="VDM79973.1"/>
    </source>
</evidence>
<dbReference type="InterPro" id="IPR051485">
    <property type="entry name" value="SR-CTD_assoc_factor"/>
</dbReference>
<organism evidence="4 5">
    <name type="scientific">Strongylus vulgaris</name>
    <name type="common">Blood worm</name>
    <dbReference type="NCBI Taxonomy" id="40348"/>
    <lineage>
        <taxon>Eukaryota</taxon>
        <taxon>Metazoa</taxon>
        <taxon>Ecdysozoa</taxon>
        <taxon>Nematoda</taxon>
        <taxon>Chromadorea</taxon>
        <taxon>Rhabditida</taxon>
        <taxon>Rhabditina</taxon>
        <taxon>Rhabditomorpha</taxon>
        <taxon>Strongyloidea</taxon>
        <taxon>Strongylidae</taxon>
        <taxon>Strongylus</taxon>
    </lineage>
</organism>
<feature type="region of interest" description="Disordered" evidence="2">
    <location>
        <begin position="259"/>
        <end position="283"/>
    </location>
</feature>
<dbReference type="Proteomes" id="UP000270094">
    <property type="component" value="Unassembled WGS sequence"/>
</dbReference>
<evidence type="ECO:0000259" key="3">
    <source>
        <dbReference type="PROSITE" id="PS51391"/>
    </source>
</evidence>
<feature type="region of interest" description="Disordered" evidence="2">
    <location>
        <begin position="182"/>
        <end position="201"/>
    </location>
</feature>
<accession>A0A3P7JGS8</accession>
<sequence>MIKFALSRFYQYYVLYRTFQCKTEYKIPCLYVIDSIIRTSKHQFKERDVYAARFLKNFSKTLADLLSCPVADQPRVVRTLNLWGANGVFTEEQLAPFKQQCRDMGIDTDIERVERLVKGEDADMSRYGGAYGRAKEKERKRHHRSSAPESPPRDLAQPAPSTTPPMPPPVHLTNPAAASSQNVAPVNTNNENEPSDEIPPCGLSERKLLEMMLDANFDFSGAFKNDIVLLRKAHGLIARALDARIRSVGDKPEIKDLLSSQFDYSDEEDDGDENKKSKRPEKVKEVCQEDLLNIARNLIEDPNVIAAFKHMHAERIVALNQIAAQAQQRSLAAGTNAPPASSSLPGTSSSSSVPSNTATPGLSAAAAAAAALQGINLPKGLPPGLALPQGLPFLDISLFQAGLPNLAALQGVQGLPSLQSLTGLPSLNLAHLSALNAANPSQPNQALLNLLTNNSLVSTFPSVQFS</sequence>